<dbReference type="InParanoid" id="C3YFY8"/>
<feature type="non-terminal residue" evidence="1">
    <location>
        <position position="1"/>
    </location>
</feature>
<reference evidence="1" key="1">
    <citation type="journal article" date="2008" name="Nature">
        <title>The amphioxus genome and the evolution of the chordate karyotype.</title>
        <authorList>
            <consortium name="US DOE Joint Genome Institute (JGI-PGF)"/>
            <person name="Putnam N.H."/>
            <person name="Butts T."/>
            <person name="Ferrier D.E.K."/>
            <person name="Furlong R.F."/>
            <person name="Hellsten U."/>
            <person name="Kawashima T."/>
            <person name="Robinson-Rechavi M."/>
            <person name="Shoguchi E."/>
            <person name="Terry A."/>
            <person name="Yu J.-K."/>
            <person name="Benito-Gutierrez E.L."/>
            <person name="Dubchak I."/>
            <person name="Garcia-Fernandez J."/>
            <person name="Gibson-Brown J.J."/>
            <person name="Grigoriev I.V."/>
            <person name="Horton A.C."/>
            <person name="de Jong P.J."/>
            <person name="Jurka J."/>
            <person name="Kapitonov V.V."/>
            <person name="Kohara Y."/>
            <person name="Kuroki Y."/>
            <person name="Lindquist E."/>
            <person name="Lucas S."/>
            <person name="Osoegawa K."/>
            <person name="Pennacchio L.A."/>
            <person name="Salamov A.A."/>
            <person name="Satou Y."/>
            <person name="Sauka-Spengler T."/>
            <person name="Schmutz J."/>
            <person name="Shin-I T."/>
            <person name="Toyoda A."/>
            <person name="Bronner-Fraser M."/>
            <person name="Fujiyama A."/>
            <person name="Holland L.Z."/>
            <person name="Holland P.W.H."/>
            <person name="Satoh N."/>
            <person name="Rokhsar D.S."/>
        </authorList>
    </citation>
    <scope>NUCLEOTIDE SEQUENCE [LARGE SCALE GENOMIC DNA]</scope>
    <source>
        <strain evidence="1">S238N-H82</strain>
        <tissue evidence="1">Testes</tissue>
    </source>
</reference>
<organism>
    <name type="scientific">Branchiostoma floridae</name>
    <name type="common">Florida lancelet</name>
    <name type="synonym">Amphioxus</name>
    <dbReference type="NCBI Taxonomy" id="7739"/>
    <lineage>
        <taxon>Eukaryota</taxon>
        <taxon>Metazoa</taxon>
        <taxon>Chordata</taxon>
        <taxon>Cephalochordata</taxon>
        <taxon>Leptocardii</taxon>
        <taxon>Amphioxiformes</taxon>
        <taxon>Branchiostomatidae</taxon>
        <taxon>Branchiostoma</taxon>
    </lineage>
</organism>
<dbReference type="eggNOG" id="ENOG502QRVT">
    <property type="taxonomic scope" value="Eukaryota"/>
</dbReference>
<protein>
    <submittedName>
        <fullName evidence="1">Uncharacterized protein</fullName>
    </submittedName>
</protein>
<dbReference type="EMBL" id="GG666510">
    <property type="protein sequence ID" value="EEN60793.1"/>
    <property type="molecule type" value="Genomic_DNA"/>
</dbReference>
<evidence type="ECO:0000313" key="1">
    <source>
        <dbReference type="EMBL" id="EEN60793.1"/>
    </source>
</evidence>
<name>C3YFY8_BRAFL</name>
<sequence>RYPQIQQRGFYSDILPHQAERNLGNVLSGPQTQQDTLWNIGKEKHTPKVTTFQTPQDMKPLLEKQVYGPTTEILTKSDFPEKAFAPKVQLPYYVEPGKTPRKIEMERQKRHYSKQDLNDLLTNEGIDVTRLMPKHVSKEHRVQLNACDKDPAPFPAYLPLDIFDNTEYDCRTPEEWIRMGLENGVQKPVPGRALLPTVDSLDRKDPKDPNIFYHWCEVGVLEYNPDTQLYLVQKLDKHGKLANKPLPDDSVYTRNGEIFMSNQYWIPRVRLMFCAEDPAVFSRRVADAVRARKLTESLIRYNLYVDCMPMDGMGEVEPASFQKMLKWAKDTPFLKDKNLDNYIERLRKEVNIDFARSMNRMVFDKVVEQNPATFAYVTVPEKVAEVVPEKG</sequence>
<dbReference type="AlphaFoldDB" id="C3YFY8"/>
<accession>C3YFY8</accession>
<feature type="non-terminal residue" evidence="1">
    <location>
        <position position="391"/>
    </location>
</feature>
<gene>
    <name evidence="1" type="ORF">BRAFLDRAFT_136291</name>
</gene>
<dbReference type="STRING" id="7739.C3YFY8"/>
<proteinExistence type="predicted"/>